<proteinExistence type="predicted"/>
<feature type="domain" description="Thiaminase-2/PQQC" evidence="1">
    <location>
        <begin position="14"/>
        <end position="243"/>
    </location>
</feature>
<name>A0A1W5CWP2_9LECA</name>
<dbReference type="CDD" id="cd19357">
    <property type="entry name" value="TenA_E_At3g16990-like"/>
    <property type="match status" value="1"/>
</dbReference>
<evidence type="ECO:0000313" key="3">
    <source>
        <dbReference type="Proteomes" id="UP000192927"/>
    </source>
</evidence>
<dbReference type="Gene3D" id="1.20.910.10">
    <property type="entry name" value="Heme oxygenase-like"/>
    <property type="match status" value="1"/>
</dbReference>
<keyword evidence="3" id="KW-1185">Reference proteome</keyword>
<dbReference type="InterPro" id="IPR053261">
    <property type="entry name" value="Polyketide-peptide_reg"/>
</dbReference>
<accession>A0A1W5CWP2</accession>
<dbReference type="EMBL" id="FWEW01000613">
    <property type="protein sequence ID" value="SLM35283.1"/>
    <property type="molecule type" value="Genomic_DNA"/>
</dbReference>
<protein>
    <submittedName>
        <fullName evidence="2">Thiaminase-2/PQQC</fullName>
    </submittedName>
</protein>
<dbReference type="AlphaFoldDB" id="A0A1W5CWP2"/>
<dbReference type="Proteomes" id="UP000192927">
    <property type="component" value="Unassembled WGS sequence"/>
</dbReference>
<dbReference type="SUPFAM" id="SSF48613">
    <property type="entry name" value="Heme oxygenase-like"/>
    <property type="match status" value="1"/>
</dbReference>
<dbReference type="InterPro" id="IPR004305">
    <property type="entry name" value="Thiaminase-2/PQQC"/>
</dbReference>
<dbReference type="PANTHER" id="PTHR41813">
    <property type="entry name" value="REGULATOR PAB1642, PUTATIVE (AFU_ORTHOLOGUE AFUA_3G11955)-RELATED"/>
    <property type="match status" value="1"/>
</dbReference>
<dbReference type="GO" id="GO:0006772">
    <property type="term" value="P:thiamine metabolic process"/>
    <property type="evidence" value="ECO:0007669"/>
    <property type="project" value="UniProtKB-ARBA"/>
</dbReference>
<reference evidence="3" key="1">
    <citation type="submission" date="2017-03" db="EMBL/GenBank/DDBJ databases">
        <authorList>
            <person name="Sharma R."/>
            <person name="Thines M."/>
        </authorList>
    </citation>
    <scope>NUCLEOTIDE SEQUENCE [LARGE SCALE GENOMIC DNA]</scope>
</reference>
<evidence type="ECO:0000313" key="2">
    <source>
        <dbReference type="EMBL" id="SLM35283.1"/>
    </source>
</evidence>
<evidence type="ECO:0000259" key="1">
    <source>
        <dbReference type="Pfam" id="PF03070"/>
    </source>
</evidence>
<dbReference type="PANTHER" id="PTHR41813:SF2">
    <property type="entry name" value="REGULATOR PAB1642, PUTATIVE (AFU_ORTHOLOGUE AFUA_3G11955)-RELATED"/>
    <property type="match status" value="1"/>
</dbReference>
<dbReference type="InterPro" id="IPR016084">
    <property type="entry name" value="Haem_Oase-like_multi-hlx"/>
</dbReference>
<sequence>MRLTESLMDHDQEKYQAATQAPFLQAAGMGQVGKTPLSRWLSQDRLYAQGYVRFIGMMLSKIKLPSAAHTNRNSWYALDILISALTNIKRELLFFEDVAQRYGLDLEAPWPGEDSFGPTPITRGYLDLFMNAASPAASLLEGMLLLWATEQCYYSAWLYALHSRSRQQQPIDEEAECTDADGGALRRDFIPNWTSDEFRDFVLQIGDLVDELAAEEEELDRPKRTSYMEVWKQVLWLEARFWPPLEES</sequence>
<dbReference type="Pfam" id="PF03070">
    <property type="entry name" value="TENA_THI-4"/>
    <property type="match status" value="1"/>
</dbReference>
<organism evidence="2 3">
    <name type="scientific">Lasallia pustulata</name>
    <dbReference type="NCBI Taxonomy" id="136370"/>
    <lineage>
        <taxon>Eukaryota</taxon>
        <taxon>Fungi</taxon>
        <taxon>Dikarya</taxon>
        <taxon>Ascomycota</taxon>
        <taxon>Pezizomycotina</taxon>
        <taxon>Lecanoromycetes</taxon>
        <taxon>OSLEUM clade</taxon>
        <taxon>Umbilicariomycetidae</taxon>
        <taxon>Umbilicariales</taxon>
        <taxon>Umbilicariaceae</taxon>
        <taxon>Lasallia</taxon>
    </lineage>
</organism>